<evidence type="ECO:0000313" key="1">
    <source>
        <dbReference type="EMBL" id="ETO58424.1"/>
    </source>
</evidence>
<sequence>MVFKTITRRSALLMVLPLHVQKIQTPTHNNMMIYSLSINRRTPTTLIDEQTSIC</sequence>
<dbReference type="Proteomes" id="UP000028582">
    <property type="component" value="Unassembled WGS sequence"/>
</dbReference>
<comment type="caution">
    <text evidence="1">The sequence shown here is derived from an EMBL/GenBank/DDBJ whole genome shotgun (WGS) entry which is preliminary data.</text>
</comment>
<name>A0A080YVL3_PHYNI</name>
<evidence type="ECO:0000313" key="2">
    <source>
        <dbReference type="EMBL" id="ETO86370.1"/>
    </source>
</evidence>
<evidence type="ECO:0000313" key="3">
    <source>
        <dbReference type="Proteomes" id="UP000028582"/>
    </source>
</evidence>
<organism evidence="1 3">
    <name type="scientific">Phytophthora nicotianae P1976</name>
    <dbReference type="NCBI Taxonomy" id="1317066"/>
    <lineage>
        <taxon>Eukaryota</taxon>
        <taxon>Sar</taxon>
        <taxon>Stramenopiles</taxon>
        <taxon>Oomycota</taxon>
        <taxon>Peronosporomycetes</taxon>
        <taxon>Peronosporales</taxon>
        <taxon>Peronosporaceae</taxon>
        <taxon>Phytophthora</taxon>
    </lineage>
</organism>
<reference evidence="1 3" key="1">
    <citation type="submission" date="2013-11" db="EMBL/GenBank/DDBJ databases">
        <title>The Genome Sequence of Phytophthora parasitica P1976.</title>
        <authorList>
            <consortium name="The Broad Institute Genomics Platform"/>
            <person name="Russ C."/>
            <person name="Tyler B."/>
            <person name="Panabieres F."/>
            <person name="Shan W."/>
            <person name="Tripathy S."/>
            <person name="Grunwald N."/>
            <person name="Machado M."/>
            <person name="Johnson C.S."/>
            <person name="Walker B."/>
            <person name="Young S."/>
            <person name="Zeng Q."/>
            <person name="Gargeya S."/>
            <person name="Fitzgerald M."/>
            <person name="Haas B."/>
            <person name="Abouelleil A."/>
            <person name="Allen A.W."/>
            <person name="Alvarado L."/>
            <person name="Arachchi H.M."/>
            <person name="Berlin A.M."/>
            <person name="Chapman S.B."/>
            <person name="Gainer-Dewar J."/>
            <person name="Goldberg J."/>
            <person name="Griggs A."/>
            <person name="Gujja S."/>
            <person name="Hansen M."/>
            <person name="Howarth C."/>
            <person name="Imamovic A."/>
            <person name="Ireland A."/>
            <person name="Larimer J."/>
            <person name="McCowan C."/>
            <person name="Murphy C."/>
            <person name="Pearson M."/>
            <person name="Poon T.W."/>
            <person name="Priest M."/>
            <person name="Roberts A."/>
            <person name="Saif S."/>
            <person name="Shea T."/>
            <person name="Sisk P."/>
            <person name="Sykes S."/>
            <person name="Wortman J."/>
            <person name="Nusbaum C."/>
            <person name="Birren B."/>
        </authorList>
    </citation>
    <scope>NUCLEOTIDE SEQUENCE [LARGE SCALE GENOMIC DNA]</scope>
    <source>
        <strain evidence="1 3">P1976</strain>
    </source>
</reference>
<accession>A0A080YVL3</accession>
<proteinExistence type="predicted"/>
<protein>
    <submittedName>
        <fullName evidence="1">Uncharacterized protein</fullName>
    </submittedName>
</protein>
<dbReference type="AlphaFoldDB" id="A0A080YVL3"/>
<dbReference type="EMBL" id="ANJA01000031">
    <property type="protein sequence ID" value="ETO86370.1"/>
    <property type="molecule type" value="Genomic_DNA"/>
</dbReference>
<dbReference type="EMBL" id="ANJA01005226">
    <property type="protein sequence ID" value="ETO58424.1"/>
    <property type="molecule type" value="Genomic_DNA"/>
</dbReference>
<gene>
    <name evidence="2" type="ORF">F444_00083</name>
    <name evidence="1" type="ORF">F444_23200</name>
</gene>